<reference evidence="2" key="1">
    <citation type="submission" date="2019-08" db="EMBL/GenBank/DDBJ databases">
        <authorList>
            <person name="Kucharzyk K."/>
            <person name="Murdoch R.W."/>
            <person name="Higgins S."/>
            <person name="Loffler F."/>
        </authorList>
    </citation>
    <scope>NUCLEOTIDE SEQUENCE</scope>
</reference>
<dbReference type="AlphaFoldDB" id="A0A645ECN2"/>
<feature type="region of interest" description="Disordered" evidence="1">
    <location>
        <begin position="90"/>
        <end position="131"/>
    </location>
</feature>
<feature type="region of interest" description="Disordered" evidence="1">
    <location>
        <begin position="1"/>
        <end position="22"/>
    </location>
</feature>
<sequence length="131" mass="14489">MEGRNVAAQAGQADGERRVGVEHGADFRAGGVEIAVKAPFRRRLAHADVRTVERHERDVIRRQRRVGHAGRRDQKAVAVAHADVARGALVQPGRAHGPGGSDQFEARVSHRLPPGRGRAGLRDWPRRRRVR</sequence>
<organism evidence="2">
    <name type="scientific">bioreactor metagenome</name>
    <dbReference type="NCBI Taxonomy" id="1076179"/>
    <lineage>
        <taxon>unclassified sequences</taxon>
        <taxon>metagenomes</taxon>
        <taxon>ecological metagenomes</taxon>
    </lineage>
</organism>
<evidence type="ECO:0000313" key="2">
    <source>
        <dbReference type="EMBL" id="MPM99600.1"/>
    </source>
</evidence>
<evidence type="ECO:0000256" key="1">
    <source>
        <dbReference type="SAM" id="MobiDB-lite"/>
    </source>
</evidence>
<gene>
    <name evidence="2" type="ORF">SDC9_146792</name>
</gene>
<protein>
    <submittedName>
        <fullName evidence="2">Uncharacterized protein</fullName>
    </submittedName>
</protein>
<dbReference type="EMBL" id="VSSQ01045689">
    <property type="protein sequence ID" value="MPM99600.1"/>
    <property type="molecule type" value="Genomic_DNA"/>
</dbReference>
<proteinExistence type="predicted"/>
<name>A0A645ECN2_9ZZZZ</name>
<accession>A0A645ECN2</accession>
<comment type="caution">
    <text evidence="2">The sequence shown here is derived from an EMBL/GenBank/DDBJ whole genome shotgun (WGS) entry which is preliminary data.</text>
</comment>